<comment type="caution">
    <text evidence="1">The sequence shown here is derived from an EMBL/GenBank/DDBJ whole genome shotgun (WGS) entry which is preliminary data.</text>
</comment>
<reference evidence="1 2" key="1">
    <citation type="submission" date="2017-06" db="EMBL/GenBank/DDBJ databases">
        <title>Ensifer strains isolated from leguminous trees and herbs display diverse denitrification phenotypes with some acting as strong N2O sinks.</title>
        <authorList>
            <person name="Woliy K."/>
            <person name="Mania D."/>
            <person name="Bakken L.R."/>
            <person name="Frostegard A."/>
        </authorList>
    </citation>
    <scope>NUCLEOTIDE SEQUENCE [LARGE SCALE GENOMIC DNA]</scope>
    <source>
        <strain evidence="1 2">AC50a</strain>
    </source>
</reference>
<dbReference type="CDD" id="cd06150">
    <property type="entry name" value="YjgF_YER057c_UK114_like_2"/>
    <property type="match status" value="1"/>
</dbReference>
<protein>
    <recommendedName>
        <fullName evidence="3">RidA family protein</fullName>
    </recommendedName>
</protein>
<proteinExistence type="predicted"/>
<sequence>MIQRTGQTKIMHRVVEGNGTLYLGGIVADDTAASMEHQTRQICAKIDAVLASAGSDKSKLLSAQLFITDMKAKEAMNKAWTEWLSPDQLPARATIGVADLGSPEILIEVVVTALR</sequence>
<dbReference type="InterPro" id="IPR035709">
    <property type="entry name" value="YoaB-like"/>
</dbReference>
<dbReference type="Gene3D" id="3.30.1330.40">
    <property type="entry name" value="RutC-like"/>
    <property type="match status" value="1"/>
</dbReference>
<dbReference type="Pfam" id="PF01042">
    <property type="entry name" value="Ribonuc_L-PSP"/>
    <property type="match status" value="1"/>
</dbReference>
<evidence type="ECO:0000313" key="2">
    <source>
        <dbReference type="Proteomes" id="UP000231987"/>
    </source>
</evidence>
<dbReference type="InterPro" id="IPR006175">
    <property type="entry name" value="YjgF/YER057c/UK114"/>
</dbReference>
<dbReference type="RefSeq" id="WP_100674753.1">
    <property type="nucleotide sequence ID" value="NZ_NJGD01000027.1"/>
</dbReference>
<gene>
    <name evidence="1" type="ORF">CEJ86_30510</name>
</gene>
<dbReference type="EMBL" id="NJGD01000027">
    <property type="protein sequence ID" value="PJR09843.1"/>
    <property type="molecule type" value="Genomic_DNA"/>
</dbReference>
<dbReference type="Proteomes" id="UP000231987">
    <property type="component" value="Unassembled WGS sequence"/>
</dbReference>
<evidence type="ECO:0000313" key="1">
    <source>
        <dbReference type="EMBL" id="PJR09843.1"/>
    </source>
</evidence>
<dbReference type="AlphaFoldDB" id="A0A2J0YTW9"/>
<organism evidence="1 2">
    <name type="scientific">Rhizobium meliloti</name>
    <name type="common">Ensifer meliloti</name>
    <name type="synonym">Sinorhizobium meliloti</name>
    <dbReference type="NCBI Taxonomy" id="382"/>
    <lineage>
        <taxon>Bacteria</taxon>
        <taxon>Pseudomonadati</taxon>
        <taxon>Pseudomonadota</taxon>
        <taxon>Alphaproteobacteria</taxon>
        <taxon>Hyphomicrobiales</taxon>
        <taxon>Rhizobiaceae</taxon>
        <taxon>Sinorhizobium/Ensifer group</taxon>
        <taxon>Sinorhizobium</taxon>
    </lineage>
</organism>
<dbReference type="PANTHER" id="PTHR47328">
    <property type="match status" value="1"/>
</dbReference>
<dbReference type="SUPFAM" id="SSF55298">
    <property type="entry name" value="YjgF-like"/>
    <property type="match status" value="1"/>
</dbReference>
<dbReference type="InterPro" id="IPR035959">
    <property type="entry name" value="RutC-like_sf"/>
</dbReference>
<evidence type="ECO:0008006" key="3">
    <source>
        <dbReference type="Google" id="ProtNLM"/>
    </source>
</evidence>
<accession>A0A2J0YTW9</accession>
<name>A0A2J0YTW9_RHIML</name>
<dbReference type="PANTHER" id="PTHR47328:SF1">
    <property type="entry name" value="RUTC FAMILY PROTEIN YOAB"/>
    <property type="match status" value="1"/>
</dbReference>